<evidence type="ECO:0000313" key="1">
    <source>
        <dbReference type="EMBL" id="ADE81258.1"/>
    </source>
</evidence>
<dbReference type="GO" id="GO:0009295">
    <property type="term" value="C:nucleoid"/>
    <property type="evidence" value="ECO:0007669"/>
    <property type="project" value="InterPro"/>
</dbReference>
<dbReference type="STRING" id="264731.PRU_1752"/>
<dbReference type="RefSeq" id="WP_013063245.1">
    <property type="nucleotide sequence ID" value="NC_014033.1"/>
</dbReference>
<protein>
    <recommendedName>
        <fullName evidence="3">Nucleoid-associated protein</fullName>
    </recommendedName>
</protein>
<dbReference type="EMBL" id="CP002006">
    <property type="protein sequence ID" value="ADE81258.1"/>
    <property type="molecule type" value="Genomic_DNA"/>
</dbReference>
<dbReference type="InterPro" id="IPR007358">
    <property type="entry name" value="Nucleoid_associated_NdpA"/>
</dbReference>
<dbReference type="Proteomes" id="UP000000927">
    <property type="component" value="Chromosome"/>
</dbReference>
<organism evidence="1 2">
    <name type="scientific">Xylanibacter ruminicola (strain ATCC 19189 / DSM 19721 / CIP 105475 / JCM 8958 / 23)</name>
    <name type="common">Prevotella ruminicola</name>
    <dbReference type="NCBI Taxonomy" id="264731"/>
    <lineage>
        <taxon>Bacteria</taxon>
        <taxon>Pseudomonadati</taxon>
        <taxon>Bacteroidota</taxon>
        <taxon>Bacteroidia</taxon>
        <taxon>Bacteroidales</taxon>
        <taxon>Prevotellaceae</taxon>
        <taxon>Xylanibacter</taxon>
    </lineage>
</organism>
<accession>D5ETU0</accession>
<evidence type="ECO:0000313" key="2">
    <source>
        <dbReference type="Proteomes" id="UP000000927"/>
    </source>
</evidence>
<reference evidence="1 2" key="1">
    <citation type="journal article" date="2010" name="Microb. Ecol.">
        <title>Comparative genome analysis of Prevotella ruminicola and Prevotella bryantii: insights into their environmental niche.</title>
        <authorList>
            <consortium name="North American Consortium for Rumen Bacteria"/>
            <person name="Purushe J."/>
            <person name="Fouts D.E."/>
            <person name="Morrison M."/>
            <person name="White B.A."/>
            <person name="Mackie R.I."/>
            <person name="Coutinho P.M."/>
            <person name="Henrissat B."/>
            <person name="Nelson K.E."/>
        </authorList>
    </citation>
    <scope>NUCLEOTIDE SEQUENCE [LARGE SCALE GENOMIC DNA]</scope>
    <source>
        <strain evidence="2">ATCC 19189 / JCM 8958 / 23</strain>
    </source>
</reference>
<gene>
    <name evidence="1" type="ordered locus">PRU_1752</name>
</gene>
<dbReference type="Pfam" id="PF04245">
    <property type="entry name" value="NA37"/>
    <property type="match status" value="1"/>
</dbReference>
<dbReference type="GeneID" id="31501307"/>
<evidence type="ECO:0008006" key="3">
    <source>
        <dbReference type="Google" id="ProtNLM"/>
    </source>
</evidence>
<dbReference type="AlphaFoldDB" id="D5ETU0"/>
<name>D5ETU0_XYLR2</name>
<proteinExistence type="predicted"/>
<keyword evidence="2" id="KW-1185">Reference proteome</keyword>
<sequence>MNENIKIANAIVHYVGNRVAEEGIKTSSHSLYIDDAMENMLKYYFLSPFKLEALCHFYHEAELKMNEVYSHVSAIFDDNNTLVEKSIDIAGCLYEHSNHPKINGGDFFVVLFKNCEVDHKLVDAIGLFKAENKERFLKVKHEKDDVSVDFDMGVNVQKLDKGCLIFNIEKEHGYVVAVVDRTKRGAEAKYWIDDFLHVVPRNDGYNQTKRAINVCKDYVKSLTESVDKNERAMMLNRLTDFLKRGDFDLKEMVGCVFDDEKTAQGFLKYNQDAITEDGNGVVDHFKTEPLALKKLSFGNMTNIKLDDNFGISIRGGENLLEKGYDEEKGMKYYKLYFKEEK</sequence>
<dbReference type="KEGG" id="pru:PRU_1752"/>
<dbReference type="HOGENOM" id="CLU_068639_0_0_10"/>
<dbReference type="eggNOG" id="COG3081">
    <property type="taxonomic scope" value="Bacteria"/>
</dbReference>